<dbReference type="InterPro" id="IPR000073">
    <property type="entry name" value="AB_hydrolase_1"/>
</dbReference>
<protein>
    <submittedName>
        <fullName evidence="2">Alpha/beta hydrolase</fullName>
    </submittedName>
</protein>
<evidence type="ECO:0000313" key="2">
    <source>
        <dbReference type="EMBL" id="MDR5691353.1"/>
    </source>
</evidence>
<name>A0ABU1FHX0_9MICO</name>
<organism evidence="2 3">
    <name type="scientific">Agromyces indicus</name>
    <dbReference type="NCBI Taxonomy" id="758919"/>
    <lineage>
        <taxon>Bacteria</taxon>
        <taxon>Bacillati</taxon>
        <taxon>Actinomycetota</taxon>
        <taxon>Actinomycetes</taxon>
        <taxon>Micrococcales</taxon>
        <taxon>Microbacteriaceae</taxon>
        <taxon>Agromyces</taxon>
    </lineage>
</organism>
<gene>
    <name evidence="2" type="ORF">RH861_04670</name>
</gene>
<evidence type="ECO:0000259" key="1">
    <source>
        <dbReference type="Pfam" id="PF12697"/>
    </source>
</evidence>
<reference evidence="3" key="1">
    <citation type="submission" date="2023-07" db="EMBL/GenBank/DDBJ databases">
        <title>Description of three actinobacteria isolated from air of manufacturing shop in a pharmaceutical factory.</title>
        <authorList>
            <person name="Zhang D.-F."/>
        </authorList>
    </citation>
    <scope>NUCLEOTIDE SEQUENCE [LARGE SCALE GENOMIC DNA]</scope>
    <source>
        <strain evidence="3">CCTCC AB 2011122</strain>
    </source>
</reference>
<dbReference type="Gene3D" id="3.40.50.1820">
    <property type="entry name" value="alpha/beta hydrolase"/>
    <property type="match status" value="1"/>
</dbReference>
<dbReference type="SUPFAM" id="SSF53474">
    <property type="entry name" value="alpha/beta-Hydrolases"/>
    <property type="match status" value="1"/>
</dbReference>
<dbReference type="RefSeq" id="WP_310519975.1">
    <property type="nucleotide sequence ID" value="NZ_BAABBS010000003.1"/>
</dbReference>
<evidence type="ECO:0000313" key="3">
    <source>
        <dbReference type="Proteomes" id="UP001260072"/>
    </source>
</evidence>
<comment type="caution">
    <text evidence="2">The sequence shown here is derived from an EMBL/GenBank/DDBJ whole genome shotgun (WGS) entry which is preliminary data.</text>
</comment>
<dbReference type="GO" id="GO:0016787">
    <property type="term" value="F:hydrolase activity"/>
    <property type="evidence" value="ECO:0007669"/>
    <property type="project" value="UniProtKB-KW"/>
</dbReference>
<keyword evidence="2" id="KW-0378">Hydrolase</keyword>
<dbReference type="Proteomes" id="UP001260072">
    <property type="component" value="Unassembled WGS sequence"/>
</dbReference>
<keyword evidence="3" id="KW-1185">Reference proteome</keyword>
<dbReference type="Pfam" id="PF12697">
    <property type="entry name" value="Abhydrolase_6"/>
    <property type="match status" value="1"/>
</dbReference>
<accession>A0ABU1FHX0</accession>
<feature type="domain" description="AB hydrolase-1" evidence="1">
    <location>
        <begin position="24"/>
        <end position="214"/>
    </location>
</feature>
<sequence>MPDLVLLGSVFLPAAAFDPLAEVLENRGHAVRITDPGPAATAEDVLSAHRAAIGERGDVIGVAHSNAGTYVPALVADGAPTSIVFMDAVLPAPTGGVVPAVRPDLGGLLRPLVVDDALSRWTEWWPPETVRALFPDEATFERVHAATPRVPASYLGAAVDVLAGWTDGLRAAYLAFGDAYADERLLAESLGWATQTMELAHLGHLQRPAEVADALEVFIEAAGSGGLPPRRP</sequence>
<dbReference type="InterPro" id="IPR029058">
    <property type="entry name" value="AB_hydrolase_fold"/>
</dbReference>
<proteinExistence type="predicted"/>
<dbReference type="EMBL" id="JAVKGS010000001">
    <property type="protein sequence ID" value="MDR5691353.1"/>
    <property type="molecule type" value="Genomic_DNA"/>
</dbReference>